<keyword evidence="8" id="KW-1185">Reference proteome</keyword>
<comment type="caution">
    <text evidence="7">The sequence shown here is derived from an EMBL/GenBank/DDBJ whole genome shotgun (WGS) entry which is preliminary data.</text>
</comment>
<keyword evidence="2" id="KW-0547">Nucleotide-binding</keyword>
<dbReference type="GO" id="GO:0016887">
    <property type="term" value="F:ATP hydrolysis activity"/>
    <property type="evidence" value="ECO:0007669"/>
    <property type="project" value="InterPro"/>
</dbReference>
<dbReference type="EMBL" id="JAFKCV010000015">
    <property type="protein sequence ID" value="MBN7827210.1"/>
    <property type="molecule type" value="Genomic_DNA"/>
</dbReference>
<dbReference type="SMART" id="SM00382">
    <property type="entry name" value="AAA"/>
    <property type="match status" value="1"/>
</dbReference>
<evidence type="ECO:0000256" key="3">
    <source>
        <dbReference type="ARBA" id="ARBA00022840"/>
    </source>
</evidence>
<proteinExistence type="predicted"/>
<dbReference type="Pfam" id="PF00005">
    <property type="entry name" value="ABC_tran"/>
    <property type="match status" value="1"/>
</dbReference>
<protein>
    <submittedName>
        <fullName evidence="7">ATP-binding cassette domain-containing protein</fullName>
    </submittedName>
</protein>
<dbReference type="GO" id="GO:0005524">
    <property type="term" value="F:ATP binding"/>
    <property type="evidence" value="ECO:0007669"/>
    <property type="project" value="UniProtKB-KW"/>
</dbReference>
<dbReference type="RefSeq" id="WP_206575322.1">
    <property type="nucleotide sequence ID" value="NZ_JAFKCV010000015.1"/>
</dbReference>
<dbReference type="PANTHER" id="PTHR42794">
    <property type="entry name" value="HEMIN IMPORT ATP-BINDING PROTEIN HMUV"/>
    <property type="match status" value="1"/>
</dbReference>
<comment type="function">
    <text evidence="5">Part of the ABC transporter complex HmuTUV involved in hemin import. Responsible for energy coupling to the transport system.</text>
</comment>
<accession>A0A939DR19</accession>
<dbReference type="SUPFAM" id="SSF52540">
    <property type="entry name" value="P-loop containing nucleoside triphosphate hydrolases"/>
    <property type="match status" value="1"/>
</dbReference>
<keyword evidence="3 7" id="KW-0067">ATP-binding</keyword>
<dbReference type="Gene3D" id="3.40.50.300">
    <property type="entry name" value="P-loop containing nucleotide triphosphate hydrolases"/>
    <property type="match status" value="1"/>
</dbReference>
<name>A0A939DR19_9ALTE</name>
<dbReference type="Proteomes" id="UP000664654">
    <property type="component" value="Unassembled WGS sequence"/>
</dbReference>
<keyword evidence="1" id="KW-0813">Transport</keyword>
<evidence type="ECO:0000256" key="2">
    <source>
        <dbReference type="ARBA" id="ARBA00022741"/>
    </source>
</evidence>
<keyword evidence="4" id="KW-1278">Translocase</keyword>
<dbReference type="PROSITE" id="PS50893">
    <property type="entry name" value="ABC_TRANSPORTER_2"/>
    <property type="match status" value="1"/>
</dbReference>
<gene>
    <name evidence="7" type="ORF">J0A66_18405</name>
</gene>
<evidence type="ECO:0000313" key="8">
    <source>
        <dbReference type="Proteomes" id="UP000664654"/>
    </source>
</evidence>
<evidence type="ECO:0000313" key="7">
    <source>
        <dbReference type="EMBL" id="MBN7827210.1"/>
    </source>
</evidence>
<dbReference type="InterPro" id="IPR003593">
    <property type="entry name" value="AAA+_ATPase"/>
</dbReference>
<evidence type="ECO:0000256" key="5">
    <source>
        <dbReference type="ARBA" id="ARBA00037066"/>
    </source>
</evidence>
<feature type="domain" description="ABC transporter" evidence="6">
    <location>
        <begin position="2"/>
        <end position="228"/>
    </location>
</feature>
<dbReference type="InterPro" id="IPR017871">
    <property type="entry name" value="ABC_transporter-like_CS"/>
</dbReference>
<dbReference type="PROSITE" id="PS00211">
    <property type="entry name" value="ABC_TRANSPORTER_1"/>
    <property type="match status" value="1"/>
</dbReference>
<sequence length="246" mass="27335">MLRVQRLTLSNRLIDIRLTVSGGESVHLLGPNGAGKSSLLLTLAGLLQPDAGEVSWQGRSLDQQSPMELAGYRCLMEQQQQTQFAVTVRECLAFASPGLTLPEELEAALEIRQFWSRPMNQLSGGELRRVQIARSLTQIWPAVEAGEAMILMDEPVQGLDFSHQHKLCQLLKKLTGRGNVLVISHHQLNLAQMYATRICLLKDGKLLADGSPQQTLEPGLLQQVFDCQVRVLTDTEQNRLIQTYLA</sequence>
<evidence type="ECO:0000256" key="4">
    <source>
        <dbReference type="ARBA" id="ARBA00022967"/>
    </source>
</evidence>
<evidence type="ECO:0000256" key="1">
    <source>
        <dbReference type="ARBA" id="ARBA00022448"/>
    </source>
</evidence>
<organism evidence="7 8">
    <name type="scientific">Bowmanella dokdonensis</name>
    <dbReference type="NCBI Taxonomy" id="751969"/>
    <lineage>
        <taxon>Bacteria</taxon>
        <taxon>Pseudomonadati</taxon>
        <taxon>Pseudomonadota</taxon>
        <taxon>Gammaproteobacteria</taxon>
        <taxon>Alteromonadales</taxon>
        <taxon>Alteromonadaceae</taxon>
        <taxon>Bowmanella</taxon>
    </lineage>
</organism>
<evidence type="ECO:0000259" key="6">
    <source>
        <dbReference type="PROSITE" id="PS50893"/>
    </source>
</evidence>
<dbReference type="AlphaFoldDB" id="A0A939DR19"/>
<dbReference type="InterPro" id="IPR027417">
    <property type="entry name" value="P-loop_NTPase"/>
</dbReference>
<dbReference type="InterPro" id="IPR003439">
    <property type="entry name" value="ABC_transporter-like_ATP-bd"/>
</dbReference>
<reference evidence="7" key="1">
    <citation type="submission" date="2021-03" db="EMBL/GenBank/DDBJ databases">
        <title>novel species isolated from a fishpond in China.</title>
        <authorList>
            <person name="Lu H."/>
            <person name="Cai Z."/>
        </authorList>
    </citation>
    <scope>NUCLEOTIDE SEQUENCE</scope>
    <source>
        <strain evidence="7">JCM 30855</strain>
    </source>
</reference>
<dbReference type="PANTHER" id="PTHR42794:SF1">
    <property type="entry name" value="HEMIN IMPORT ATP-BINDING PROTEIN HMUV"/>
    <property type="match status" value="1"/>
</dbReference>